<dbReference type="GO" id="GO:0003729">
    <property type="term" value="F:mRNA binding"/>
    <property type="evidence" value="ECO:0007669"/>
    <property type="project" value="InterPro"/>
</dbReference>
<dbReference type="SFLD" id="SFLDS00019">
    <property type="entry name" value="Glutathione_Transferase_(cytos"/>
    <property type="match status" value="1"/>
</dbReference>
<dbReference type="Pfam" id="PF13417">
    <property type="entry name" value="GST_N_3"/>
    <property type="match status" value="1"/>
</dbReference>
<keyword evidence="13" id="KW-0175">Coiled coil</keyword>
<evidence type="ECO:0000256" key="10">
    <source>
        <dbReference type="ARBA" id="ARBA00047960"/>
    </source>
</evidence>
<keyword evidence="6" id="KW-0808">Transferase</keyword>
<dbReference type="AlphaFoldDB" id="A0A2A2JGS1"/>
<evidence type="ECO:0000256" key="2">
    <source>
        <dbReference type="ARBA" id="ARBA00011067"/>
    </source>
</evidence>
<evidence type="ECO:0000256" key="7">
    <source>
        <dbReference type="ARBA" id="ARBA00023002"/>
    </source>
</evidence>
<evidence type="ECO:0000256" key="14">
    <source>
        <dbReference type="SAM" id="MobiDB-lite"/>
    </source>
</evidence>
<feature type="domain" description="GST N-terminal" evidence="15">
    <location>
        <begin position="347"/>
        <end position="425"/>
    </location>
</feature>
<sequence>MTDVMREMIAQLMGSEREAEEGRRLVPFDHPSVCRAYLIGCCPYELVADSRLQNLVFCRKMHEPAHKADYERAQKEKDYFFDVEAYEDIGNAIRAVDAEIARVRDKLERDAKDKCEGHNYALTQSITEIDAKIETALQEMEELGKQGRIDESLSMSKSVEELRARREELEQQQLETFETGSGLPKGFTALKVCEECSAQLNIMDAESRIADHFNGKMHLGMVECRSKYTEMKETIDERRRLRDATLYGRRFIRRTPERSRFADSPERERRRDRSRSRDRDRRSRSRDRERRRRRSRSRSRSREHKSSRDSKDRKDDSKVTHFVMTLKGLNSYHLQDGESEPAPLAAGKARLYNMKFCPFAERVVIYLARKGIETEIVNIDLQKKPEWYFKKHYQGKVPTFEHDGKVVIESLMIPEYLDDAFPNTPRILPADPFQKVQHKLLVERLSVVTQAFIGIAISLKENKLSEEKVEAAKKAFAEAESLLTHDFYAGNEPGFPDYMVFPFFERSWLLAKSGIVKIDLDNFPGAEYPKLHKWFSAMMQRPETKAAMQPPEVGLEYMNDYLVNGKPNYDLNLKDD</sequence>
<dbReference type="InterPro" id="IPR050983">
    <property type="entry name" value="GST_Omega/HSP26"/>
</dbReference>
<dbReference type="InterPro" id="IPR036249">
    <property type="entry name" value="Thioredoxin-like_sf"/>
</dbReference>
<comment type="catalytic activity">
    <reaction evidence="12">
        <text>L-dehydroascorbate + 2 glutathione = glutathione disulfide + L-ascorbate</text>
        <dbReference type="Rhea" id="RHEA:24424"/>
        <dbReference type="ChEBI" id="CHEBI:38290"/>
        <dbReference type="ChEBI" id="CHEBI:57925"/>
        <dbReference type="ChEBI" id="CHEBI:58297"/>
        <dbReference type="ChEBI" id="CHEBI:58539"/>
        <dbReference type="EC" id="1.8.5.1"/>
    </reaction>
</comment>
<keyword evidence="7" id="KW-0560">Oxidoreductase</keyword>
<feature type="region of interest" description="Disordered" evidence="14">
    <location>
        <begin position="258"/>
        <end position="319"/>
    </location>
</feature>
<feature type="compositionally biased region" description="Basic and acidic residues" evidence="14">
    <location>
        <begin position="258"/>
        <end position="281"/>
    </location>
</feature>
<proteinExistence type="inferred from homology"/>
<dbReference type="Gene3D" id="3.40.30.10">
    <property type="entry name" value="Glutaredoxin"/>
    <property type="match status" value="1"/>
</dbReference>
<dbReference type="GO" id="GO:0005685">
    <property type="term" value="C:U1 snRNP"/>
    <property type="evidence" value="ECO:0007669"/>
    <property type="project" value="InterPro"/>
</dbReference>
<comment type="caution">
    <text evidence="17">The sequence shown here is derived from an EMBL/GenBank/DDBJ whole genome shotgun (WGS) entry which is preliminary data.</text>
</comment>
<evidence type="ECO:0000256" key="9">
    <source>
        <dbReference type="ARBA" id="ARBA00032681"/>
    </source>
</evidence>
<dbReference type="PROSITE" id="PS50405">
    <property type="entry name" value="GST_CTER"/>
    <property type="match status" value="1"/>
</dbReference>
<comment type="catalytic activity">
    <reaction evidence="11">
        <text>methylarsonate + 2 glutathione + H(+) = methylarsonous acid + glutathione disulfide + H2O</text>
        <dbReference type="Rhea" id="RHEA:15969"/>
        <dbReference type="ChEBI" id="CHEBI:15377"/>
        <dbReference type="ChEBI" id="CHEBI:15378"/>
        <dbReference type="ChEBI" id="CHEBI:17826"/>
        <dbReference type="ChEBI" id="CHEBI:33409"/>
        <dbReference type="ChEBI" id="CHEBI:57925"/>
        <dbReference type="ChEBI" id="CHEBI:58297"/>
        <dbReference type="EC" id="1.20.4.2"/>
    </reaction>
</comment>
<evidence type="ECO:0000256" key="12">
    <source>
        <dbReference type="ARBA" id="ARBA00049544"/>
    </source>
</evidence>
<dbReference type="EMBL" id="LIAE01010445">
    <property type="protein sequence ID" value="PAV60865.1"/>
    <property type="molecule type" value="Genomic_DNA"/>
</dbReference>
<feature type="compositionally biased region" description="Basic residues" evidence="14">
    <location>
        <begin position="282"/>
        <end position="303"/>
    </location>
</feature>
<dbReference type="Proteomes" id="UP000218231">
    <property type="component" value="Unassembled WGS sequence"/>
</dbReference>
<dbReference type="EC" id="1.20.4.2" evidence="5"/>
<evidence type="ECO:0000256" key="4">
    <source>
        <dbReference type="ARBA" id="ARBA00012452"/>
    </source>
</evidence>
<evidence type="ECO:0000256" key="11">
    <source>
        <dbReference type="ARBA" id="ARBA00048353"/>
    </source>
</evidence>
<organism evidence="17 18">
    <name type="scientific">Diploscapter pachys</name>
    <dbReference type="NCBI Taxonomy" id="2018661"/>
    <lineage>
        <taxon>Eukaryota</taxon>
        <taxon>Metazoa</taxon>
        <taxon>Ecdysozoa</taxon>
        <taxon>Nematoda</taxon>
        <taxon>Chromadorea</taxon>
        <taxon>Rhabditida</taxon>
        <taxon>Rhabditina</taxon>
        <taxon>Rhabditomorpha</taxon>
        <taxon>Rhabditoidea</taxon>
        <taxon>Rhabditidae</taxon>
        <taxon>Diploscapter</taxon>
    </lineage>
</organism>
<dbReference type="InterPro" id="IPR040079">
    <property type="entry name" value="Glutathione_S-Trfase"/>
</dbReference>
<evidence type="ECO:0000313" key="18">
    <source>
        <dbReference type="Proteomes" id="UP000218231"/>
    </source>
</evidence>
<gene>
    <name evidence="17" type="ORF">WR25_02276</name>
</gene>
<feature type="domain" description="GST C-terminal" evidence="16">
    <location>
        <begin position="431"/>
        <end position="561"/>
    </location>
</feature>
<evidence type="ECO:0000256" key="8">
    <source>
        <dbReference type="ARBA" id="ARBA00032186"/>
    </source>
</evidence>
<feature type="coiled-coil region" evidence="13">
    <location>
        <begin position="126"/>
        <end position="179"/>
    </location>
</feature>
<dbReference type="GO" id="GO:0005737">
    <property type="term" value="C:cytoplasm"/>
    <property type="evidence" value="ECO:0007669"/>
    <property type="project" value="InterPro"/>
</dbReference>
<dbReference type="SFLD" id="SFLDG00358">
    <property type="entry name" value="Main_(cytGST)"/>
    <property type="match status" value="1"/>
</dbReference>
<dbReference type="GO" id="GO:0006749">
    <property type="term" value="P:glutathione metabolic process"/>
    <property type="evidence" value="ECO:0007669"/>
    <property type="project" value="TreeGrafter"/>
</dbReference>
<dbReference type="InterPro" id="IPR004882">
    <property type="entry name" value="Luc7-rel"/>
</dbReference>
<dbReference type="EC" id="2.5.1.18" evidence="4"/>
<dbReference type="GO" id="GO:0050610">
    <property type="term" value="F:methylarsonate reductase activity"/>
    <property type="evidence" value="ECO:0007669"/>
    <property type="project" value="UniProtKB-EC"/>
</dbReference>
<keyword evidence="18" id="KW-1185">Reference proteome</keyword>
<feature type="compositionally biased region" description="Basic and acidic residues" evidence="14">
    <location>
        <begin position="304"/>
        <end position="319"/>
    </location>
</feature>
<dbReference type="InterPro" id="IPR036282">
    <property type="entry name" value="Glutathione-S-Trfase_C_sf"/>
</dbReference>
<evidence type="ECO:0000256" key="6">
    <source>
        <dbReference type="ARBA" id="ARBA00022679"/>
    </source>
</evidence>
<dbReference type="PANTHER" id="PTHR43968">
    <property type="match status" value="1"/>
</dbReference>
<dbReference type="InterPro" id="IPR010987">
    <property type="entry name" value="Glutathione-S-Trfase_C-like"/>
</dbReference>
<dbReference type="OrthoDB" id="153872at2759"/>
<dbReference type="Pfam" id="PF03194">
    <property type="entry name" value="LUC7"/>
    <property type="match status" value="1"/>
</dbReference>
<accession>A0A2A2JGS1</accession>
<comment type="similarity">
    <text evidence="1">Belongs to the Luc7 family.</text>
</comment>
<dbReference type="STRING" id="2018661.A0A2A2JGS1"/>
<evidence type="ECO:0000313" key="17">
    <source>
        <dbReference type="EMBL" id="PAV60865.1"/>
    </source>
</evidence>
<dbReference type="InterPro" id="IPR004045">
    <property type="entry name" value="Glutathione_S-Trfase_N"/>
</dbReference>
<evidence type="ECO:0000256" key="3">
    <source>
        <dbReference type="ARBA" id="ARBA00012436"/>
    </source>
</evidence>
<dbReference type="PROSITE" id="PS50404">
    <property type="entry name" value="GST_NTER"/>
    <property type="match status" value="1"/>
</dbReference>
<evidence type="ECO:0000256" key="1">
    <source>
        <dbReference type="ARBA" id="ARBA00005655"/>
    </source>
</evidence>
<dbReference type="GO" id="GO:0004364">
    <property type="term" value="F:glutathione transferase activity"/>
    <property type="evidence" value="ECO:0007669"/>
    <property type="project" value="UniProtKB-EC"/>
</dbReference>
<comment type="similarity">
    <text evidence="2">Belongs to the GST superfamily. Omega family.</text>
</comment>
<dbReference type="Pfam" id="PF00043">
    <property type="entry name" value="GST_C"/>
    <property type="match status" value="1"/>
</dbReference>
<evidence type="ECO:0000256" key="13">
    <source>
        <dbReference type="SAM" id="Coils"/>
    </source>
</evidence>
<name>A0A2A2JGS1_9BILA</name>
<dbReference type="EC" id="1.8.5.1" evidence="3"/>
<dbReference type="FunFam" id="1.20.1050.10:FF:000009">
    <property type="entry name" value="Glutathione S-transferase omega-1"/>
    <property type="match status" value="1"/>
</dbReference>
<evidence type="ECO:0000259" key="15">
    <source>
        <dbReference type="PROSITE" id="PS50404"/>
    </source>
</evidence>
<evidence type="ECO:0000259" key="16">
    <source>
        <dbReference type="PROSITE" id="PS50405"/>
    </source>
</evidence>
<evidence type="ECO:0000256" key="5">
    <source>
        <dbReference type="ARBA" id="ARBA00013060"/>
    </source>
</evidence>
<dbReference type="GO" id="GO:0045174">
    <property type="term" value="F:glutathione dehydrogenase (ascorbate) activity"/>
    <property type="evidence" value="ECO:0007669"/>
    <property type="project" value="UniProtKB-EC"/>
</dbReference>
<dbReference type="PRINTS" id="PR01625">
    <property type="entry name" value="GSTRNSFRASEO"/>
</dbReference>
<dbReference type="InterPro" id="IPR004046">
    <property type="entry name" value="GST_C"/>
</dbReference>
<dbReference type="InterPro" id="IPR005442">
    <property type="entry name" value="GST_omega"/>
</dbReference>
<comment type="catalytic activity">
    <reaction evidence="10">
        <text>RX + glutathione = an S-substituted glutathione + a halide anion + H(+)</text>
        <dbReference type="Rhea" id="RHEA:16437"/>
        <dbReference type="ChEBI" id="CHEBI:15378"/>
        <dbReference type="ChEBI" id="CHEBI:16042"/>
        <dbReference type="ChEBI" id="CHEBI:17792"/>
        <dbReference type="ChEBI" id="CHEBI:57925"/>
        <dbReference type="ChEBI" id="CHEBI:90779"/>
        <dbReference type="EC" id="2.5.1.18"/>
    </reaction>
</comment>
<dbReference type="PANTHER" id="PTHR43968:SF6">
    <property type="entry name" value="GLUTATHIONE S-TRANSFERASE OMEGA"/>
    <property type="match status" value="1"/>
</dbReference>
<dbReference type="SUPFAM" id="SSF52833">
    <property type="entry name" value="Thioredoxin-like"/>
    <property type="match status" value="1"/>
</dbReference>
<protein>
    <recommendedName>
        <fullName evidence="8">Glutathione-dependent dehydroascorbate reductase</fullName>
        <ecNumber evidence="5">1.20.4.2</ecNumber>
        <ecNumber evidence="3">1.8.5.1</ecNumber>
        <ecNumber evidence="4">2.5.1.18</ecNumber>
    </recommendedName>
    <alternativeName>
        <fullName evidence="9">Monomethylarsonic acid reductase</fullName>
    </alternativeName>
</protein>
<dbReference type="SUPFAM" id="SSF47616">
    <property type="entry name" value="GST C-terminal domain-like"/>
    <property type="match status" value="1"/>
</dbReference>
<dbReference type="FunFam" id="3.40.30.10:FF:000123">
    <property type="entry name" value="Glutathione transferase o1"/>
    <property type="match status" value="1"/>
</dbReference>
<dbReference type="GO" id="GO:0006376">
    <property type="term" value="P:mRNA splice site recognition"/>
    <property type="evidence" value="ECO:0007669"/>
    <property type="project" value="InterPro"/>
</dbReference>
<reference evidence="17 18" key="1">
    <citation type="journal article" date="2017" name="Curr. Biol.">
        <title>Genome architecture and evolution of a unichromosomal asexual nematode.</title>
        <authorList>
            <person name="Fradin H."/>
            <person name="Zegar C."/>
            <person name="Gutwein M."/>
            <person name="Lucas J."/>
            <person name="Kovtun M."/>
            <person name="Corcoran D."/>
            <person name="Baugh L.R."/>
            <person name="Kiontke K."/>
            <person name="Gunsalus K."/>
            <person name="Fitch D.H."/>
            <person name="Piano F."/>
        </authorList>
    </citation>
    <scope>NUCLEOTIDE SEQUENCE [LARGE SCALE GENOMIC DNA]</scope>
    <source>
        <strain evidence="17">PF1309</strain>
    </source>
</reference>
<dbReference type="Gene3D" id="1.20.1050.10">
    <property type="match status" value="1"/>
</dbReference>